<dbReference type="Proteomes" id="UP001175353">
    <property type="component" value="Unassembled WGS sequence"/>
</dbReference>
<dbReference type="InterPro" id="IPR019416">
    <property type="entry name" value="NCBP3"/>
</dbReference>
<evidence type="ECO:0000256" key="1">
    <source>
        <dbReference type="SAM" id="MobiDB-lite"/>
    </source>
</evidence>
<reference evidence="2" key="1">
    <citation type="submission" date="2023-06" db="EMBL/GenBank/DDBJ databases">
        <title>Black Yeasts Isolated from many extreme environments.</title>
        <authorList>
            <person name="Coleine C."/>
            <person name="Stajich J.E."/>
            <person name="Selbmann L."/>
        </authorList>
    </citation>
    <scope>NUCLEOTIDE SEQUENCE</scope>
    <source>
        <strain evidence="2">CCFEE 5200</strain>
    </source>
</reference>
<feature type="compositionally biased region" description="Basic and acidic residues" evidence="1">
    <location>
        <begin position="177"/>
        <end position="215"/>
    </location>
</feature>
<feature type="region of interest" description="Disordered" evidence="1">
    <location>
        <begin position="479"/>
        <end position="503"/>
    </location>
</feature>
<dbReference type="Pfam" id="PF10309">
    <property type="entry name" value="NCBP3"/>
    <property type="match status" value="1"/>
</dbReference>
<evidence type="ECO:0000313" key="3">
    <source>
        <dbReference type="Proteomes" id="UP001175353"/>
    </source>
</evidence>
<comment type="caution">
    <text evidence="2">The sequence shown here is derived from an EMBL/GenBank/DDBJ whole genome shotgun (WGS) entry which is preliminary data.</text>
</comment>
<sequence length="503" mass="56127">MAVDEMRLDVDMDMDIDLDYGGEEVDLDIARLKAEAAALEASGNGGYTEGMNGVEEAAEEGEVDVHALVAKVHVRGVNSFGPQDAENFAREHYSDELFSRVEWVDDTSINLVYDTELAAEEALLAFSAEEVMDPLEFRPAKRLTTHPDVALFARRATVSDVKVRGAHKHSRFYLDNPKYDPENRMAKRRPDDRGYRTRDYGLKRRRRDMEDDRTSRRGSQGEPWNEDLYDDDPVSVAARKERTNSYSSAESGRKRPRVTEELFPDKSSGRLRNRSASPARDGDGRFGFGEEQPARRTARPRSRTPPERRRNATNGGARDDLRKELFPGRKPAAPSALTNGHSNGAVELFPNHGSPPKIPRELFPNHKRHDARDIDREYRQVEAAVGRYSLDGADERGAHDRADNRTQRDGKPNGDLMSRISGGRDDGRLLSRPKSSSEDAGFSFKGAGSGDSFSFKGASKGNAAEGALVKELFPMKAGDGGRDLFEGRIKGRGNQRRRAEDLF</sequence>
<dbReference type="EMBL" id="JAUJLE010000003">
    <property type="protein sequence ID" value="KAK1014991.1"/>
    <property type="molecule type" value="Genomic_DNA"/>
</dbReference>
<feature type="compositionally biased region" description="Acidic residues" evidence="1">
    <location>
        <begin position="224"/>
        <end position="233"/>
    </location>
</feature>
<dbReference type="PANTHER" id="PTHR16291:SF0">
    <property type="entry name" value="NUCLEAR CAP-BINDING PROTEIN SUBUNIT 3"/>
    <property type="match status" value="1"/>
</dbReference>
<keyword evidence="3" id="KW-1185">Reference proteome</keyword>
<name>A0AAN6R283_9PEZI</name>
<protein>
    <submittedName>
        <fullName evidence="2">Uncharacterized protein</fullName>
    </submittedName>
</protein>
<accession>A0AAN6R283</accession>
<evidence type="ECO:0000313" key="2">
    <source>
        <dbReference type="EMBL" id="KAK1014991.1"/>
    </source>
</evidence>
<feature type="compositionally biased region" description="Basic and acidic residues" evidence="1">
    <location>
        <begin position="393"/>
        <end position="412"/>
    </location>
</feature>
<feature type="compositionally biased region" description="Basic and acidic residues" evidence="1">
    <location>
        <begin position="479"/>
        <end position="489"/>
    </location>
</feature>
<feature type="region of interest" description="Disordered" evidence="1">
    <location>
        <begin position="173"/>
        <end position="374"/>
    </location>
</feature>
<dbReference type="GO" id="GO:0005634">
    <property type="term" value="C:nucleus"/>
    <property type="evidence" value="ECO:0007669"/>
    <property type="project" value="TreeGrafter"/>
</dbReference>
<feature type="compositionally biased region" description="Basic and acidic residues" evidence="1">
    <location>
        <begin position="317"/>
        <end position="327"/>
    </location>
</feature>
<proteinExistence type="predicted"/>
<dbReference type="PANTHER" id="PTHR16291">
    <property type="entry name" value="NUCLEAR CAP-BINDING PROTEIN SUBUNIT 3"/>
    <property type="match status" value="1"/>
</dbReference>
<dbReference type="GO" id="GO:0000340">
    <property type="term" value="F:RNA 7-methylguanosine cap binding"/>
    <property type="evidence" value="ECO:0007669"/>
    <property type="project" value="InterPro"/>
</dbReference>
<organism evidence="2 3">
    <name type="scientific">Friedmanniomyces endolithicus</name>
    <dbReference type="NCBI Taxonomy" id="329885"/>
    <lineage>
        <taxon>Eukaryota</taxon>
        <taxon>Fungi</taxon>
        <taxon>Dikarya</taxon>
        <taxon>Ascomycota</taxon>
        <taxon>Pezizomycotina</taxon>
        <taxon>Dothideomycetes</taxon>
        <taxon>Dothideomycetidae</taxon>
        <taxon>Mycosphaerellales</taxon>
        <taxon>Teratosphaeriaceae</taxon>
        <taxon>Friedmanniomyces</taxon>
    </lineage>
</organism>
<feature type="region of interest" description="Disordered" evidence="1">
    <location>
        <begin position="387"/>
        <end position="459"/>
    </location>
</feature>
<dbReference type="GO" id="GO:0003729">
    <property type="term" value="F:mRNA binding"/>
    <property type="evidence" value="ECO:0007669"/>
    <property type="project" value="InterPro"/>
</dbReference>
<feature type="compositionally biased region" description="Basic and acidic residues" evidence="1">
    <location>
        <begin position="251"/>
        <end position="268"/>
    </location>
</feature>
<dbReference type="AlphaFoldDB" id="A0AAN6R283"/>
<gene>
    <name evidence="2" type="ORF">LTR91_000792</name>
</gene>
<feature type="compositionally biased region" description="Basic and acidic residues" evidence="1">
    <location>
        <begin position="358"/>
        <end position="374"/>
    </location>
</feature>